<dbReference type="Pfam" id="PF19662">
    <property type="entry name" value="DUF6165"/>
    <property type="match status" value="1"/>
</dbReference>
<reference evidence="1" key="1">
    <citation type="journal article" date="2020" name="Nature">
        <title>Giant virus diversity and host interactions through global metagenomics.</title>
        <authorList>
            <person name="Schulz F."/>
            <person name="Roux S."/>
            <person name="Paez-Espino D."/>
            <person name="Jungbluth S."/>
            <person name="Walsh D.A."/>
            <person name="Denef V.J."/>
            <person name="McMahon K.D."/>
            <person name="Konstantinidis K.T."/>
            <person name="Eloe-Fadrosh E.A."/>
            <person name="Kyrpides N.C."/>
            <person name="Woyke T."/>
        </authorList>
    </citation>
    <scope>NUCLEOTIDE SEQUENCE</scope>
    <source>
        <strain evidence="1">GVMAG-M-3300023184-53</strain>
    </source>
</reference>
<accession>A0A6C0I8I9</accession>
<name>A0A6C0I8I9_9ZZZZ</name>
<dbReference type="InterPro" id="IPR046163">
    <property type="entry name" value="DUF6165"/>
</dbReference>
<sequence length="123" mass="14317">MDPLVPVSVGELVDKYTILQIKFENIVDPEKRIQISKELNHLQKYIDSIDIQLIKELKEVNQILWNIEDLIRIKESLGEFDDSFISLARSVYKTNDLRFALKSNINKLFKSGITEVKSYSTEN</sequence>
<evidence type="ECO:0000313" key="1">
    <source>
        <dbReference type="EMBL" id="QHT89122.1"/>
    </source>
</evidence>
<organism evidence="1">
    <name type="scientific">viral metagenome</name>
    <dbReference type="NCBI Taxonomy" id="1070528"/>
    <lineage>
        <taxon>unclassified sequences</taxon>
        <taxon>metagenomes</taxon>
        <taxon>organismal metagenomes</taxon>
    </lineage>
</organism>
<proteinExistence type="predicted"/>
<dbReference type="EMBL" id="MN740136">
    <property type="protein sequence ID" value="QHT89122.1"/>
    <property type="molecule type" value="Genomic_DNA"/>
</dbReference>
<protein>
    <submittedName>
        <fullName evidence="1">Uncharacterized protein</fullName>
    </submittedName>
</protein>
<dbReference type="AlphaFoldDB" id="A0A6C0I8I9"/>